<name>A0AAE6TZ99_9VIRU</name>
<proteinExistence type="predicted"/>
<organism evidence="1 2">
    <name type="scientific">Trichoderma harzianum hypovirus 1</name>
    <dbReference type="NCBI Taxonomy" id="2664558"/>
    <lineage>
        <taxon>Viruses</taxon>
        <taxon>Riboviria</taxon>
        <taxon>Orthornavirae</taxon>
        <taxon>Pisuviricota</taxon>
        <taxon>Duplopiviricetes</taxon>
        <taxon>Durnavirales</taxon>
        <taxon>Hypoviridae</taxon>
        <taxon>Betahypovirus</taxon>
        <taxon>Betahypovirus trichodermae</taxon>
    </lineage>
</organism>
<evidence type="ECO:0000313" key="2">
    <source>
        <dbReference type="Proteomes" id="UP000830138"/>
    </source>
</evidence>
<dbReference type="EMBL" id="MN172262">
    <property type="protein sequence ID" value="QGA30968.1"/>
    <property type="molecule type" value="Genomic_RNA"/>
</dbReference>
<protein>
    <submittedName>
        <fullName evidence="1">Polyprotein</fullName>
    </submittedName>
</protein>
<evidence type="ECO:0000313" key="1">
    <source>
        <dbReference type="EMBL" id="QGA30968.1"/>
    </source>
</evidence>
<dbReference type="GeneID" id="80538492"/>
<dbReference type="RefSeq" id="YP_010800028.1">
    <property type="nucleotide sequence ID" value="NC_076725.1"/>
</dbReference>
<dbReference type="KEGG" id="vg:80538492"/>
<reference evidence="1" key="1">
    <citation type="journal article" date="2019" name="Microorganisms">
        <title>Defective RNA of a Novel Mycovirus with High Transmissibility Detrimental to Biocontrol Properties of Trichoderma spp.</title>
        <authorList>
            <person name="You J."/>
            <person name="Zhou K."/>
            <person name="Liu X."/>
            <person name="Wu M."/>
            <person name="Yang L."/>
            <person name="Zhang J."/>
            <person name="Chen W."/>
            <person name="Li G."/>
        </authorList>
    </citation>
    <scope>NUCLEOTIDE SEQUENCE</scope>
    <source>
        <strain evidence="1">THHV1.T-70</strain>
    </source>
</reference>
<keyword evidence="2" id="KW-1185">Reference proteome</keyword>
<dbReference type="Proteomes" id="UP000830138">
    <property type="component" value="Segment"/>
</dbReference>
<accession>A0AAE6TZ99</accession>
<gene>
    <name evidence="1" type="primary">ORF1</name>
</gene>
<sequence>MGMFYGFVVLPAPDFIHLLPVFDLPMQLPDEVDALGPQPNREGRPAFPIETSFLPSDPGYCYLYYFKPDHWRVFGGMLQKGPRVSRVKRIMRENIHCLSLDARCTLRAFKDPRGNWVLYHLVPEVGGMSATEFLEEHFYDVATIGGTPNAVVDVYLTQHRPTERGYCYLSFFIDSSWDFVADKLRANPTLKAFRDFANDNPQIWYDGEVFVGCTWKSAARGIYPKHFRCERGEGVSMASFVREIKFPEVTIGSPLDRPIPQRSVENRVIVDGTDDAYAGFRVNYPESALHPGLCYLYLFKREDWTQAVEVLGLYPPGHFVAACLKHRSLADFQLCVSHRDVQLSVGLRRVVHISLAFPGEVSTNSIPEILATYGSEVCIFGARVNGHKRSVSDILSSLWREVQDEVPGAFPGRNLSPFDRKGFPKFIRDHGWVGCHPTPQMSF</sequence>